<comment type="caution">
    <text evidence="3">The sequence shown here is derived from an EMBL/GenBank/DDBJ whole genome shotgun (WGS) entry which is preliminary data.</text>
</comment>
<name>A0AAD7JGX8_9AGAR</name>
<accession>A0AAD7JGX8</accession>
<dbReference type="InterPro" id="IPR015131">
    <property type="entry name" value="Killer_tox_Kp4"/>
</dbReference>
<keyword evidence="4" id="KW-1185">Reference proteome</keyword>
<dbReference type="AlphaFoldDB" id="A0AAD7JGX8"/>
<feature type="chain" id="PRO_5042082302" evidence="1">
    <location>
        <begin position="18"/>
        <end position="141"/>
    </location>
</feature>
<dbReference type="Proteomes" id="UP001215280">
    <property type="component" value="Unassembled WGS sequence"/>
</dbReference>
<evidence type="ECO:0000313" key="3">
    <source>
        <dbReference type="EMBL" id="KAJ7762360.1"/>
    </source>
</evidence>
<proteinExistence type="predicted"/>
<feature type="domain" description="Killer toxin Kp4" evidence="2">
    <location>
        <begin position="21"/>
        <end position="131"/>
    </location>
</feature>
<protein>
    <submittedName>
        <fullName evidence="3">Killer toxin Kp4/SMK</fullName>
    </submittedName>
</protein>
<reference evidence="3" key="1">
    <citation type="submission" date="2023-03" db="EMBL/GenBank/DDBJ databases">
        <title>Massive genome expansion in bonnet fungi (Mycena s.s.) driven by repeated elements and novel gene families across ecological guilds.</title>
        <authorList>
            <consortium name="Lawrence Berkeley National Laboratory"/>
            <person name="Harder C.B."/>
            <person name="Miyauchi S."/>
            <person name="Viragh M."/>
            <person name="Kuo A."/>
            <person name="Thoen E."/>
            <person name="Andreopoulos B."/>
            <person name="Lu D."/>
            <person name="Skrede I."/>
            <person name="Drula E."/>
            <person name="Henrissat B."/>
            <person name="Morin E."/>
            <person name="Kohler A."/>
            <person name="Barry K."/>
            <person name="LaButti K."/>
            <person name="Morin E."/>
            <person name="Salamov A."/>
            <person name="Lipzen A."/>
            <person name="Mereny Z."/>
            <person name="Hegedus B."/>
            <person name="Baldrian P."/>
            <person name="Stursova M."/>
            <person name="Weitz H."/>
            <person name="Taylor A."/>
            <person name="Grigoriev I.V."/>
            <person name="Nagy L.G."/>
            <person name="Martin F."/>
            <person name="Kauserud H."/>
        </authorList>
    </citation>
    <scope>NUCLEOTIDE SEQUENCE</scope>
    <source>
        <strain evidence="3">CBHHK188m</strain>
    </source>
</reference>
<feature type="signal peptide" evidence="1">
    <location>
        <begin position="1"/>
        <end position="17"/>
    </location>
</feature>
<evidence type="ECO:0000256" key="1">
    <source>
        <dbReference type="SAM" id="SignalP"/>
    </source>
</evidence>
<dbReference type="Pfam" id="PF09044">
    <property type="entry name" value="Kp4"/>
    <property type="match status" value="1"/>
</dbReference>
<dbReference type="EMBL" id="JARJLG010000043">
    <property type="protein sequence ID" value="KAJ7762360.1"/>
    <property type="molecule type" value="Genomic_DNA"/>
</dbReference>
<evidence type="ECO:0000313" key="4">
    <source>
        <dbReference type="Proteomes" id="UP001215280"/>
    </source>
</evidence>
<organism evidence="3 4">
    <name type="scientific">Mycena maculata</name>
    <dbReference type="NCBI Taxonomy" id="230809"/>
    <lineage>
        <taxon>Eukaryota</taxon>
        <taxon>Fungi</taxon>
        <taxon>Dikarya</taxon>
        <taxon>Basidiomycota</taxon>
        <taxon>Agaricomycotina</taxon>
        <taxon>Agaricomycetes</taxon>
        <taxon>Agaricomycetidae</taxon>
        <taxon>Agaricales</taxon>
        <taxon>Marasmiineae</taxon>
        <taxon>Mycenaceae</taxon>
        <taxon>Mycena</taxon>
    </lineage>
</organism>
<evidence type="ECO:0000259" key="2">
    <source>
        <dbReference type="Pfam" id="PF09044"/>
    </source>
</evidence>
<keyword evidence="1" id="KW-0732">Signal</keyword>
<dbReference type="Gene3D" id="3.30.430.10">
    <property type="entry name" value="Killer Toxin P4, subunit A"/>
    <property type="match status" value="1"/>
</dbReference>
<sequence>MRFVVAVFLVIPEIVHPLTSAKAVETNVAAFGINCQGSLKCDGQPRDTAACLRDYIVNGINVDGSYDNGKHIACQNNICAFLQSEKGPLDGGTIQSVAPAIVDHGCTACGSVPTSPGNNVEDGQLTFNYVDIPACENSLCN</sequence>
<dbReference type="SUPFAM" id="SSF55221">
    <property type="entry name" value="Yeast killer toxins"/>
    <property type="match status" value="1"/>
</dbReference>
<dbReference type="InterPro" id="IPR011329">
    <property type="entry name" value="Killer_tox_Kp4/SMK"/>
</dbReference>
<gene>
    <name evidence="3" type="ORF">DFH07DRAFT_408802</name>
</gene>
<dbReference type="GO" id="GO:0005576">
    <property type="term" value="C:extracellular region"/>
    <property type="evidence" value="ECO:0007669"/>
    <property type="project" value="InterPro"/>
</dbReference>